<protein>
    <submittedName>
        <fullName evidence="2">Uncharacterized protein</fullName>
    </submittedName>
</protein>
<dbReference type="Proteomes" id="UP001331515">
    <property type="component" value="Unassembled WGS sequence"/>
</dbReference>
<organism evidence="2 3">
    <name type="scientific">Champsocephalus gunnari</name>
    <name type="common">Mackerel icefish</name>
    <dbReference type="NCBI Taxonomy" id="52237"/>
    <lineage>
        <taxon>Eukaryota</taxon>
        <taxon>Metazoa</taxon>
        <taxon>Chordata</taxon>
        <taxon>Craniata</taxon>
        <taxon>Vertebrata</taxon>
        <taxon>Euteleostomi</taxon>
        <taxon>Actinopterygii</taxon>
        <taxon>Neopterygii</taxon>
        <taxon>Teleostei</taxon>
        <taxon>Neoteleostei</taxon>
        <taxon>Acanthomorphata</taxon>
        <taxon>Eupercaria</taxon>
        <taxon>Perciformes</taxon>
        <taxon>Notothenioidei</taxon>
        <taxon>Channichthyidae</taxon>
        <taxon>Champsocephalus</taxon>
    </lineage>
</organism>
<evidence type="ECO:0000313" key="3">
    <source>
        <dbReference type="Proteomes" id="UP001331515"/>
    </source>
</evidence>
<reference evidence="2 3" key="1">
    <citation type="journal article" date="2023" name="Mol. Biol. Evol.">
        <title>Genomics of Secondarily Temperate Adaptation in the Only Non-Antarctic Icefish.</title>
        <authorList>
            <person name="Rivera-Colon A.G."/>
            <person name="Rayamajhi N."/>
            <person name="Minhas B.F."/>
            <person name="Madrigal G."/>
            <person name="Bilyk K.T."/>
            <person name="Yoon V."/>
            <person name="Hune M."/>
            <person name="Gregory S."/>
            <person name="Cheng C.H.C."/>
            <person name="Catchen J.M."/>
        </authorList>
    </citation>
    <scope>NUCLEOTIDE SEQUENCE [LARGE SCALE GENOMIC DNA]</scope>
    <source>
        <tissue evidence="2">White muscle</tissue>
    </source>
</reference>
<comment type="caution">
    <text evidence="2">The sequence shown here is derived from an EMBL/GenBank/DDBJ whole genome shotgun (WGS) entry which is preliminary data.</text>
</comment>
<name>A0AAN8HJR1_CHAGU</name>
<dbReference type="AlphaFoldDB" id="A0AAN8HJR1"/>
<feature type="region of interest" description="Disordered" evidence="1">
    <location>
        <begin position="43"/>
        <end position="71"/>
    </location>
</feature>
<gene>
    <name evidence="2" type="ORF">CgunFtcFv8_002684</name>
</gene>
<proteinExistence type="predicted"/>
<accession>A0AAN8HJR1</accession>
<keyword evidence="3" id="KW-1185">Reference proteome</keyword>
<sequence>MQSDDLFIRKFRRQNMRPPIATVNFDPKREAGVVEWPPRRETDVVDGESLTPSRVGLTLRSVGRGPHHAEE</sequence>
<evidence type="ECO:0000256" key="1">
    <source>
        <dbReference type="SAM" id="MobiDB-lite"/>
    </source>
</evidence>
<evidence type="ECO:0000313" key="2">
    <source>
        <dbReference type="EMBL" id="KAK5917873.1"/>
    </source>
</evidence>
<dbReference type="EMBL" id="JAURVH010001525">
    <property type="protein sequence ID" value="KAK5917873.1"/>
    <property type="molecule type" value="Genomic_DNA"/>
</dbReference>